<feature type="compositionally biased region" description="Basic and acidic residues" evidence="2">
    <location>
        <begin position="1147"/>
        <end position="1163"/>
    </location>
</feature>
<organism evidence="3">
    <name type="scientific">Selaginella doederleinii</name>
    <dbReference type="NCBI Taxonomy" id="186426"/>
    <lineage>
        <taxon>Eukaryota</taxon>
        <taxon>Viridiplantae</taxon>
        <taxon>Streptophyta</taxon>
        <taxon>Embryophyta</taxon>
        <taxon>Tracheophyta</taxon>
        <taxon>Lycopodiopsida</taxon>
        <taxon>Selaginellales</taxon>
        <taxon>Selaginellaceae</taxon>
        <taxon>Selaginella</taxon>
    </lineage>
</organism>
<dbReference type="GO" id="GO:0015031">
    <property type="term" value="P:protein transport"/>
    <property type="evidence" value="ECO:0007669"/>
    <property type="project" value="UniProtKB-KW"/>
</dbReference>
<feature type="region of interest" description="Disordered" evidence="2">
    <location>
        <begin position="466"/>
        <end position="487"/>
    </location>
</feature>
<geneLocation type="chloroplast" evidence="3"/>
<feature type="compositionally biased region" description="Polar residues" evidence="2">
    <location>
        <begin position="1264"/>
        <end position="1274"/>
    </location>
</feature>
<keyword evidence="1 3" id="KW-0934">Plastid</keyword>
<keyword evidence="1 3" id="KW-0150">Chloroplast</keyword>
<feature type="region of interest" description="Disordered" evidence="2">
    <location>
        <begin position="759"/>
        <end position="820"/>
    </location>
</feature>
<dbReference type="Pfam" id="PF05758">
    <property type="entry name" value="Ycf1"/>
    <property type="match status" value="2"/>
</dbReference>
<dbReference type="RefSeq" id="YP_009589488.1">
    <property type="nucleotide sequence ID" value="NC_041641.1"/>
</dbReference>
<feature type="compositionally biased region" description="Basic residues" evidence="2">
    <location>
        <begin position="475"/>
        <end position="487"/>
    </location>
</feature>
<feature type="region of interest" description="Disordered" evidence="2">
    <location>
        <begin position="1226"/>
        <end position="1279"/>
    </location>
</feature>
<keyword evidence="1" id="KW-0653">Protein transport</keyword>
<keyword evidence="1" id="KW-0472">Membrane</keyword>
<keyword evidence="1" id="KW-0813">Transport</keyword>
<feature type="compositionally biased region" description="Basic and acidic residues" evidence="2">
    <location>
        <begin position="1244"/>
        <end position="1257"/>
    </location>
</feature>
<accession>A0A482CFQ0</accession>
<evidence type="ECO:0000313" key="3">
    <source>
        <dbReference type="EMBL" id="QBL76070.1"/>
    </source>
</evidence>
<reference evidence="3" key="2">
    <citation type="journal article" date="2019" name="J. ISSAAS">
        <title>The Unique Evolutionary Trajectory 1 and Dynamic Conformations of DR and IR/DR-coexisting Plastomes of the Early Vascular Plant Selaginellaceae (Lycophyte).</title>
        <authorList>
            <person name="Zhang H.-R."/>
            <person name="Xiang Q.-P."/>
            <person name="Zhang X.-C."/>
        </authorList>
    </citation>
    <scope>NUCLEOTIDE SEQUENCE</scope>
</reference>
<proteinExistence type="inferred from homology"/>
<comment type="similarity">
    <text evidence="1">Belongs to the TIC214 family.</text>
</comment>
<comment type="function">
    <text evidence="1">Involved in protein precursor import into chloroplasts. May be part of an intermediate translocation complex acting as a protein-conducting channel at the inner envelope.</text>
</comment>
<feature type="compositionally biased region" description="Basic and acidic residues" evidence="2">
    <location>
        <begin position="1568"/>
        <end position="1585"/>
    </location>
</feature>
<dbReference type="PANTHER" id="PTHR33163">
    <property type="entry name" value="PROTEIN TIC 214-RELATED"/>
    <property type="match status" value="1"/>
</dbReference>
<sequence length="1671" mass="190078">MAAQKWASHFCTTRVVSLPPWICFSGPPILPGFYCGFAATLPTGLSHVTSMRASISGRVVSGRSVASSSVTGQPVIISSVYFQHFHVISVKPHVVTLSVPPCISLYWYRPLFYRGGMGIGTLRTAEPRAVVTAVGRRAEAVASGDTKVWVRRSTLLNIIILPLFYNVPVQSPVLARLVKLFVPRHSNQLFLSVVSSPIGWSGGSIPLSDSVKPRLVPYIYLVAGDGLTKSPVEPVVNTSILHRIFSSIIVTAPRPLYLGRVSVLPVPFQETCNEFLSDKSEEFSWLDARPASVFDDQKSVRPFRDVKDCYDPTSTVKKELSQYHFHTSVVGPPGTPILSLSSPPSLSIFDENVDKYVNLSLLDIHPTTREYPHCKEWMRTAGGRKESDSNNELTNRMEALNKGYPLVKVVDSNNGLYDHEKSVPAKMHDPSTSNKLRGRIVGFRSTGLSTRGSDRRRRRRRIAYNSFRHSPNTSARKRRNTDHHRRKYSLLSVDTTRRNSYISPVTKLLRIHETIRLLPRVIKHKPRWVSKPINDLPSVVGSSNNEEDYEEDEIRDVKVKNNVDYAVNDRTGIVQVMKRPVPQPDHRRNPVIGSMRARRRKTSVWESQQLRTHSPLFLRMIKHHCAPPQFAPGFHAKVIVTHRCSAREDNRKPFFPRAAKLSKANRIAAAKRRDLMTVHWIRGCSSIAQSHSRRNIILPILIAFKNTCHLITFQTDERKEDRNESNKEVRAGCNHDGTTGVLEKGSPHQWYREGSQTKIANPFHPKQHRRHNSAVYAGRQSEPPDDGMGVNPTRTTRNGMSKSVSSYEAGSYGNKSASSAGGEMEFGYLTILGYPTKSPFGYKIKRPSFWKPLITELRRMWGNKILLWIRKIHRNKLTYRFAGDDPNTYGEYRHMRGLDTSIDKSISNRVPAVTRPAAGGRRTNHHPAVRLDGGMNDLSMKFTPEQDCPLAISDQSEYRAQMSTKELECFVARGNDRVSRIKCSLAGKGILQFGLIGKDRGYPGGYGTAVSTPIHQTVVRVRRICLRLIQIKRTYFVKITFSGFHRTAAFTRRRSPLARRRINIRLMTRLTRYVSEVRYAIRHLGRSKYRSGTGGKNPLRFRSLLNGREKRGYPEDSSRRGVRVIISQAYVLHGAWRLGAVNKSQMDPDEHWRGRHPSTRESTAHFVSGGPGRLGKRPPRDWAWRRYEWSQDLRRYNVLSETWCRIAPRGWKMEVEYLRMEDRDLNGDSREKEQSMTIDGAAICRRDDPAEPADAGRSRRMNRQYRSNPPSQSYPDVVPNSADVLRGFAEFWRGEVRPNDRIQERRNQIVRGLGCNPKCRINERKNLPFNSNIHSWLYIDIPERFHLLEMPEFRTTRYPNMACEPNVSLAGRYACDGRRRAANYWIETELWDRIEGWDLRSEQVAATTRKMRYTTNVLYALSVGGSNLENAAREGIRVESLYESMSRDIAPPPYHALLDSTNGMPMTLDHRVAEVVGGRRLSTHKMLSVLPNLQKRFQGIVDVIAYDDELITRTSILRDGDGIISSYSSHIGDVPLPKRRVGSIILESFYLAESRGKGAISEEGTVEGNERRDEKEPRIHDRNADDNETQIINSILRPGHRPEDSSRTNRPRFYTNNGSQFATPRFCIYPSTIISINQVEAGLSGSGGHDTHSYSRGCRRCHRSFPQFEFK</sequence>
<keyword evidence="1" id="KW-1001">Plastid inner membrane</keyword>
<feature type="region of interest" description="Disordered" evidence="2">
    <location>
        <begin position="717"/>
        <end position="747"/>
    </location>
</feature>
<dbReference type="PANTHER" id="PTHR33163:SF40">
    <property type="entry name" value="PROTEIN TIC 214"/>
    <property type="match status" value="1"/>
</dbReference>
<dbReference type="GO" id="GO:0009706">
    <property type="term" value="C:chloroplast inner membrane"/>
    <property type="evidence" value="ECO:0007669"/>
    <property type="project" value="UniProtKB-SubCell"/>
</dbReference>
<evidence type="ECO:0000256" key="2">
    <source>
        <dbReference type="SAM" id="MobiDB-lite"/>
    </source>
</evidence>
<feature type="compositionally biased region" description="Polar residues" evidence="2">
    <location>
        <begin position="792"/>
        <end position="819"/>
    </location>
</feature>
<feature type="region of interest" description="Disordered" evidence="2">
    <location>
        <begin position="1147"/>
        <end position="1174"/>
    </location>
</feature>
<dbReference type="InterPro" id="IPR008896">
    <property type="entry name" value="TIC214"/>
</dbReference>
<dbReference type="EMBL" id="MH598532">
    <property type="protein sequence ID" value="QBL76070.1"/>
    <property type="molecule type" value="Genomic_DNA"/>
</dbReference>
<comment type="subcellular location">
    <subcellularLocation>
        <location evidence="1">Plastid</location>
        <location evidence="1">Chloroplast inner membrane</location>
    </subcellularLocation>
</comment>
<reference evidence="3" key="1">
    <citation type="submission" date="2018-07" db="EMBL/GenBank/DDBJ databases">
        <authorList>
            <person name="Zhang H."/>
            <person name="Zhang X."/>
        </authorList>
    </citation>
    <scope>NUCLEOTIDE SEQUENCE</scope>
</reference>
<gene>
    <name evidence="3" type="primary">ycf1</name>
    <name evidence="1" type="synonym">TIC214</name>
</gene>
<protein>
    <recommendedName>
        <fullName evidence="1">Protein TIC 214</fullName>
    </recommendedName>
    <alternativeName>
        <fullName evidence="1">Translocon at the inner envelope membrane of chloroplasts 214</fullName>
    </alternativeName>
</protein>
<feature type="compositionally biased region" description="Basic and acidic residues" evidence="2">
    <location>
        <begin position="717"/>
        <end position="730"/>
    </location>
</feature>
<name>A0A482CFQ0_9TRAC</name>
<comment type="subunit">
    <text evidence="1">Part of the Tic complex.</text>
</comment>
<feature type="region of interest" description="Disordered" evidence="2">
    <location>
        <begin position="1561"/>
        <end position="1617"/>
    </location>
</feature>
<evidence type="ECO:0000256" key="1">
    <source>
        <dbReference type="RuleBase" id="RU364085"/>
    </source>
</evidence>
<dbReference type="GeneID" id="39721270"/>